<dbReference type="EMBL" id="BAABZQ010000001">
    <property type="protein sequence ID" value="GAA6502619.1"/>
    <property type="molecule type" value="Genomic_DNA"/>
</dbReference>
<protein>
    <submittedName>
        <fullName evidence="1">Uncharacterized protein</fullName>
    </submittedName>
</protein>
<evidence type="ECO:0000313" key="1">
    <source>
        <dbReference type="EMBL" id="GAA6502619.1"/>
    </source>
</evidence>
<proteinExistence type="predicted"/>
<evidence type="ECO:0000313" key="2">
    <source>
        <dbReference type="Proteomes" id="UP001600941"/>
    </source>
</evidence>
<gene>
    <name evidence="1" type="ORF">K340107D12_54350</name>
</gene>
<dbReference type="RefSeq" id="WP_156120853.1">
    <property type="nucleotide sequence ID" value="NZ_AP031413.1"/>
</dbReference>
<name>A0ABQ0C1F1_9FIRM</name>
<accession>A0ABQ0C1F1</accession>
<reference evidence="1 2" key="1">
    <citation type="submission" date="2024-04" db="EMBL/GenBank/DDBJ databases">
        <title>Defined microbial consortia suppress multidrug-resistant proinflammatory Enterobacteriaceae via ecological control.</title>
        <authorList>
            <person name="Furuichi M."/>
            <person name="Kawaguchi T."/>
            <person name="Pust M."/>
            <person name="Yasuma K."/>
            <person name="Plichta D."/>
            <person name="Hasegawa N."/>
            <person name="Ohya T."/>
            <person name="Bhattarai S."/>
            <person name="Sasajima S."/>
            <person name="Aoto Y."/>
            <person name="Tuganbaev T."/>
            <person name="Yaginuma M."/>
            <person name="Ueda M."/>
            <person name="Okahashi N."/>
            <person name="Amafuji K."/>
            <person name="Kiridooshi Y."/>
            <person name="Sugita K."/>
            <person name="Strazar M."/>
            <person name="Skelly A."/>
            <person name="Suda W."/>
            <person name="Hattori M."/>
            <person name="Nakamoto N."/>
            <person name="Caballero S."/>
            <person name="Norman J."/>
            <person name="Olle B."/>
            <person name="Tanoue T."/>
            <person name="Arita M."/>
            <person name="Bucci V."/>
            <person name="Atarashi K."/>
            <person name="Xavier R."/>
            <person name="Honda K."/>
        </authorList>
    </citation>
    <scope>NUCLEOTIDE SEQUENCE [LARGE SCALE GENOMIC DNA]</scope>
    <source>
        <strain evidence="2">k34-0107-D12</strain>
    </source>
</reference>
<sequence length="57" mass="6474">MHCAKYTKDESCDLKCLAAKALEQIDRRHYTFGLEGSVLCIGLAHRGKSVEAMWEMK</sequence>
<keyword evidence="2" id="KW-1185">Reference proteome</keyword>
<dbReference type="Proteomes" id="UP001600941">
    <property type="component" value="Unassembled WGS sequence"/>
</dbReference>
<comment type="caution">
    <text evidence="1">The sequence shown here is derived from an EMBL/GenBank/DDBJ whole genome shotgun (WGS) entry which is preliminary data.</text>
</comment>
<organism evidence="1 2">
    <name type="scientific">Blautia parvula</name>
    <dbReference type="NCBI Taxonomy" id="2877527"/>
    <lineage>
        <taxon>Bacteria</taxon>
        <taxon>Bacillati</taxon>
        <taxon>Bacillota</taxon>
        <taxon>Clostridia</taxon>
        <taxon>Lachnospirales</taxon>
        <taxon>Lachnospiraceae</taxon>
        <taxon>Blautia</taxon>
    </lineage>
</organism>